<organism evidence="5 6">
    <name type="scientific">Candidatus Anaerobiospirillum pullicola</name>
    <dbReference type="NCBI Taxonomy" id="2838451"/>
    <lineage>
        <taxon>Bacteria</taxon>
        <taxon>Pseudomonadati</taxon>
        <taxon>Pseudomonadota</taxon>
        <taxon>Gammaproteobacteria</taxon>
        <taxon>Aeromonadales</taxon>
        <taxon>Succinivibrionaceae</taxon>
        <taxon>Anaerobiospirillum</taxon>
    </lineage>
</organism>
<dbReference type="PANTHER" id="PTHR48103">
    <property type="entry name" value="MIDASIN-RELATED"/>
    <property type="match status" value="1"/>
</dbReference>
<evidence type="ECO:0000313" key="6">
    <source>
        <dbReference type="Proteomes" id="UP000733611"/>
    </source>
</evidence>
<proteinExistence type="predicted"/>
<dbReference type="InterPro" id="IPR027417">
    <property type="entry name" value="P-loop_NTPase"/>
</dbReference>
<dbReference type="InterPro" id="IPR011704">
    <property type="entry name" value="ATPase_dyneun-rel_AAA"/>
</dbReference>
<keyword evidence="1" id="KW-0547">Nucleotide-binding</keyword>
<dbReference type="GO" id="GO:0000027">
    <property type="term" value="P:ribosomal large subunit assembly"/>
    <property type="evidence" value="ECO:0007669"/>
    <property type="project" value="TreeGrafter"/>
</dbReference>
<dbReference type="SUPFAM" id="SSF52540">
    <property type="entry name" value="P-loop containing nucleoside triphosphate hydrolases"/>
    <property type="match status" value="1"/>
</dbReference>
<name>A0A948TFA9_9GAMM</name>
<feature type="region of interest" description="Disordered" evidence="3">
    <location>
        <begin position="334"/>
        <end position="359"/>
    </location>
</feature>
<reference evidence="5" key="2">
    <citation type="submission" date="2021-04" db="EMBL/GenBank/DDBJ databases">
        <authorList>
            <person name="Gilroy R."/>
        </authorList>
    </citation>
    <scope>NUCLEOTIDE SEQUENCE</scope>
    <source>
        <strain evidence="5">378</strain>
    </source>
</reference>
<gene>
    <name evidence="5" type="ORF">H9847_02930</name>
</gene>
<dbReference type="PANTHER" id="PTHR48103:SF2">
    <property type="entry name" value="MIDASIN"/>
    <property type="match status" value="1"/>
</dbReference>
<dbReference type="Gene3D" id="3.40.50.300">
    <property type="entry name" value="P-loop containing nucleotide triphosphate hydrolases"/>
    <property type="match status" value="1"/>
</dbReference>
<evidence type="ECO:0000259" key="4">
    <source>
        <dbReference type="Pfam" id="PF07728"/>
    </source>
</evidence>
<dbReference type="Proteomes" id="UP000733611">
    <property type="component" value="Unassembled WGS sequence"/>
</dbReference>
<evidence type="ECO:0000256" key="1">
    <source>
        <dbReference type="ARBA" id="ARBA00022741"/>
    </source>
</evidence>
<protein>
    <submittedName>
        <fullName evidence="5">AAA family ATPase</fullName>
    </submittedName>
</protein>
<accession>A0A948TFA9</accession>
<dbReference type="EMBL" id="JAHLFE010000057">
    <property type="protein sequence ID" value="MBU3843815.1"/>
    <property type="molecule type" value="Genomic_DNA"/>
</dbReference>
<dbReference type="GO" id="GO:0030687">
    <property type="term" value="C:preribosome, large subunit precursor"/>
    <property type="evidence" value="ECO:0007669"/>
    <property type="project" value="TreeGrafter"/>
</dbReference>
<keyword evidence="2" id="KW-0067">ATP-binding</keyword>
<feature type="domain" description="ATPase dynein-related AAA" evidence="4">
    <location>
        <begin position="99"/>
        <end position="213"/>
    </location>
</feature>
<dbReference type="Pfam" id="PF07728">
    <property type="entry name" value="AAA_5"/>
    <property type="match status" value="1"/>
</dbReference>
<dbReference type="GO" id="GO:0005524">
    <property type="term" value="F:ATP binding"/>
    <property type="evidence" value="ECO:0007669"/>
    <property type="project" value="UniProtKB-KW"/>
</dbReference>
<evidence type="ECO:0000256" key="3">
    <source>
        <dbReference type="SAM" id="MobiDB-lite"/>
    </source>
</evidence>
<reference evidence="5" key="1">
    <citation type="journal article" date="2021" name="PeerJ">
        <title>Extensive microbial diversity within the chicken gut microbiome revealed by metagenomics and culture.</title>
        <authorList>
            <person name="Gilroy R."/>
            <person name="Ravi A."/>
            <person name="Getino M."/>
            <person name="Pursley I."/>
            <person name="Horton D.L."/>
            <person name="Alikhan N.F."/>
            <person name="Baker D."/>
            <person name="Gharbi K."/>
            <person name="Hall N."/>
            <person name="Watson M."/>
            <person name="Adriaenssens E.M."/>
            <person name="Foster-Nyarko E."/>
            <person name="Jarju S."/>
            <person name="Secka A."/>
            <person name="Antonio M."/>
            <person name="Oren A."/>
            <person name="Chaudhuri R.R."/>
            <person name="La Ragione R."/>
            <person name="Hildebrand F."/>
            <person name="Pallen M.J."/>
        </authorList>
    </citation>
    <scope>NUCLEOTIDE SEQUENCE</scope>
    <source>
        <strain evidence="5">378</strain>
    </source>
</reference>
<dbReference type="GO" id="GO:0016887">
    <property type="term" value="F:ATP hydrolysis activity"/>
    <property type="evidence" value="ECO:0007669"/>
    <property type="project" value="InterPro"/>
</dbReference>
<evidence type="ECO:0000256" key="2">
    <source>
        <dbReference type="ARBA" id="ARBA00022840"/>
    </source>
</evidence>
<evidence type="ECO:0000313" key="5">
    <source>
        <dbReference type="EMBL" id="MBU3843815.1"/>
    </source>
</evidence>
<sequence length="538" mass="58591">MFPLRANPDTDSTVALSAGSVRTAAAAAAADEPLLVGRDVSLHELFSDPALVCDHCKLPLCAPHCVAHIPQGHGCYVFERSRLNALLLFLTKPSADALYIVGPVGCGKTSLVLETAARLQWPVESVNVTAHTKLSSLMGSYQRTGSAESSFVSGPLERAVRYGEILLLNDGDALDDSVLGALKEALDSGRLTLPDHTGEVIRVHPFFRVIATSSIFAGHLADHFECWRFLECGYPQREIEQAIIEQAVPGINSVFVERVLHFAAEIRFNSSSYHLCAGDVLFDISSSLKEFRTHVRERAETVCFATTTTTATEIVGTVGAPIVALCQEQLPEAEAGAVKSKRTEDNTPKETPLPPPMPLPPLPALPLQQLSVADMARLRADTLTALRHVLKEPPPVVHHFTRAQQQQHGLRSTVIGDTVVSSVVPLNRLFADGEMSCNLPHIDKASELLTNSGWYRYTDPLFSGGDKLSTALSTRTLLRICRLYASNEQISVQEAITMAFGSSLSLPEYEFVLRLSYDVFGYGGEFYQQRHCGGEQGQ</sequence>
<dbReference type="AlphaFoldDB" id="A0A948TFA9"/>
<comment type="caution">
    <text evidence="5">The sequence shown here is derived from an EMBL/GenBank/DDBJ whole genome shotgun (WGS) entry which is preliminary data.</text>
</comment>